<dbReference type="SUPFAM" id="SSF161098">
    <property type="entry name" value="MetI-like"/>
    <property type="match status" value="1"/>
</dbReference>
<sequence length="55" mass="6205">MTTPALARPLRRIRPGRVLLHGALVLGGLTMLFPFVWMLLTSFKSDQQMLNNHST</sequence>
<dbReference type="EMBL" id="CP073721">
    <property type="protein sequence ID" value="UWZ39343.1"/>
    <property type="molecule type" value="Genomic_DNA"/>
</dbReference>
<evidence type="ECO:0000313" key="6">
    <source>
        <dbReference type="EMBL" id="UWZ39343.1"/>
    </source>
</evidence>
<keyword evidence="4 5" id="KW-0472">Membrane</keyword>
<dbReference type="RefSeq" id="WP_260728744.1">
    <property type="nucleotide sequence ID" value="NZ_BAAABS010000004.1"/>
</dbReference>
<keyword evidence="2 5" id="KW-0812">Transmembrane</keyword>
<evidence type="ECO:0008006" key="8">
    <source>
        <dbReference type="Google" id="ProtNLM"/>
    </source>
</evidence>
<comment type="subcellular location">
    <subcellularLocation>
        <location evidence="1">Membrane</location>
        <topology evidence="1">Multi-pass membrane protein</topology>
    </subcellularLocation>
</comment>
<evidence type="ECO:0000256" key="4">
    <source>
        <dbReference type="ARBA" id="ARBA00023136"/>
    </source>
</evidence>
<evidence type="ECO:0000256" key="3">
    <source>
        <dbReference type="ARBA" id="ARBA00022989"/>
    </source>
</evidence>
<evidence type="ECO:0000256" key="5">
    <source>
        <dbReference type="SAM" id="Phobius"/>
    </source>
</evidence>
<accession>A0ABY5ZEG5</accession>
<proteinExistence type="predicted"/>
<dbReference type="InterPro" id="IPR035906">
    <property type="entry name" value="MetI-like_sf"/>
</dbReference>
<organism evidence="6 7">
    <name type="scientific">Dactylosporangium roseum</name>
    <dbReference type="NCBI Taxonomy" id="47989"/>
    <lineage>
        <taxon>Bacteria</taxon>
        <taxon>Bacillati</taxon>
        <taxon>Actinomycetota</taxon>
        <taxon>Actinomycetes</taxon>
        <taxon>Micromonosporales</taxon>
        <taxon>Micromonosporaceae</taxon>
        <taxon>Dactylosporangium</taxon>
    </lineage>
</organism>
<gene>
    <name evidence="6" type="ORF">Drose_14540</name>
</gene>
<name>A0ABY5ZEG5_9ACTN</name>
<keyword evidence="3 5" id="KW-1133">Transmembrane helix</keyword>
<keyword evidence="7" id="KW-1185">Reference proteome</keyword>
<evidence type="ECO:0000256" key="1">
    <source>
        <dbReference type="ARBA" id="ARBA00004141"/>
    </source>
</evidence>
<feature type="transmembrane region" description="Helical" evidence="5">
    <location>
        <begin position="18"/>
        <end position="40"/>
    </location>
</feature>
<reference evidence="6" key="1">
    <citation type="submission" date="2021-04" db="EMBL/GenBank/DDBJ databases">
        <title>Biosynthetic gene clusters of Dactylosporangioum roseum.</title>
        <authorList>
            <person name="Hartkoorn R.C."/>
            <person name="Beaudoing E."/>
            <person name="Hot D."/>
            <person name="Moureu S."/>
        </authorList>
    </citation>
    <scope>NUCLEOTIDE SEQUENCE</scope>
    <source>
        <strain evidence="6">NRRL B-16295</strain>
    </source>
</reference>
<evidence type="ECO:0000313" key="7">
    <source>
        <dbReference type="Proteomes" id="UP001058271"/>
    </source>
</evidence>
<evidence type="ECO:0000256" key="2">
    <source>
        <dbReference type="ARBA" id="ARBA00022692"/>
    </source>
</evidence>
<protein>
    <recommendedName>
        <fullName evidence="8">Carbohydrate ABC transporter permease</fullName>
    </recommendedName>
</protein>
<dbReference type="Proteomes" id="UP001058271">
    <property type="component" value="Chromosome"/>
</dbReference>